<feature type="region of interest" description="Disordered" evidence="1">
    <location>
        <begin position="163"/>
        <end position="182"/>
    </location>
</feature>
<feature type="signal peptide" evidence="2">
    <location>
        <begin position="1"/>
        <end position="30"/>
    </location>
</feature>
<dbReference type="RefSeq" id="WP_074850462.1">
    <property type="nucleotide sequence ID" value="NZ_FNLM01000034.1"/>
</dbReference>
<dbReference type="InterPro" id="IPR007410">
    <property type="entry name" value="LpqE-like"/>
</dbReference>
<evidence type="ECO:0000313" key="3">
    <source>
        <dbReference type="EMBL" id="SDU55500.1"/>
    </source>
</evidence>
<dbReference type="PANTHER" id="PTHR36302">
    <property type="entry name" value="BLR7088 PROTEIN"/>
    <property type="match status" value="1"/>
</dbReference>
<feature type="chain" id="PRO_5039295499" description="Copper(I)-binding protein" evidence="2">
    <location>
        <begin position="31"/>
        <end position="182"/>
    </location>
</feature>
<sequence>MYSISFTTRRAHRPLAVLVALALPLAVATACGSSEDAPATQSDSVSITDRWVKASDSDMTAAFGTVTNTSDREVTLTGGDTDVAARVEMHEMAPTGDGTMAMRQVDGGLKIGGGQAVSLEPGGNHIMLMGLKGPIGAGETVTITLRFGDGSTTEFVAQARDFRGANEEYAPGHGSSDANSDG</sequence>
<dbReference type="AlphaFoldDB" id="A0A1H2JGG8"/>
<reference evidence="3 4" key="1">
    <citation type="submission" date="2016-10" db="EMBL/GenBank/DDBJ databases">
        <authorList>
            <person name="de Groot N.N."/>
        </authorList>
    </citation>
    <scope>NUCLEOTIDE SEQUENCE [LARGE SCALE GENOMIC DNA]</scope>
    <source>
        <strain evidence="3 4">DSM 44215</strain>
    </source>
</reference>
<dbReference type="EMBL" id="FNLM01000034">
    <property type="protein sequence ID" value="SDU55500.1"/>
    <property type="molecule type" value="Genomic_DNA"/>
</dbReference>
<dbReference type="InterPro" id="IPR036182">
    <property type="entry name" value="PCuAC_sf"/>
</dbReference>
<protein>
    <recommendedName>
        <fullName evidence="5">Copper(I)-binding protein</fullName>
    </recommendedName>
</protein>
<dbReference type="InterPro" id="IPR058248">
    <property type="entry name" value="Lxx211020-like"/>
</dbReference>
<evidence type="ECO:0000256" key="1">
    <source>
        <dbReference type="SAM" id="MobiDB-lite"/>
    </source>
</evidence>
<organism evidence="3 4">
    <name type="scientific">Gordonia westfalica</name>
    <dbReference type="NCBI Taxonomy" id="158898"/>
    <lineage>
        <taxon>Bacteria</taxon>
        <taxon>Bacillati</taxon>
        <taxon>Actinomycetota</taxon>
        <taxon>Actinomycetes</taxon>
        <taxon>Mycobacteriales</taxon>
        <taxon>Gordoniaceae</taxon>
        <taxon>Gordonia</taxon>
    </lineage>
</organism>
<dbReference type="Pfam" id="PF04314">
    <property type="entry name" value="PCuAC"/>
    <property type="match status" value="1"/>
</dbReference>
<dbReference type="STRING" id="158898.SAMN04488548_1342104"/>
<gene>
    <name evidence="3" type="ORF">SAMN04488548_1342104</name>
</gene>
<name>A0A1H2JGG8_9ACTN</name>
<dbReference type="OrthoDB" id="9796962at2"/>
<dbReference type="PANTHER" id="PTHR36302:SF1">
    <property type="entry name" value="COPPER CHAPERONE PCU(A)C"/>
    <property type="match status" value="1"/>
</dbReference>
<dbReference type="Gene3D" id="2.60.40.1890">
    <property type="entry name" value="PCu(A)C copper chaperone"/>
    <property type="match status" value="1"/>
</dbReference>
<proteinExistence type="predicted"/>
<accession>A0A1H2JGG8</accession>
<evidence type="ECO:0000313" key="4">
    <source>
        <dbReference type="Proteomes" id="UP000183180"/>
    </source>
</evidence>
<dbReference type="SUPFAM" id="SSF110087">
    <property type="entry name" value="DR1885-like metal-binding protein"/>
    <property type="match status" value="1"/>
</dbReference>
<evidence type="ECO:0000256" key="2">
    <source>
        <dbReference type="SAM" id="SignalP"/>
    </source>
</evidence>
<dbReference type="Proteomes" id="UP000183180">
    <property type="component" value="Unassembled WGS sequence"/>
</dbReference>
<keyword evidence="2" id="KW-0732">Signal</keyword>
<evidence type="ECO:0008006" key="5">
    <source>
        <dbReference type="Google" id="ProtNLM"/>
    </source>
</evidence>